<proteinExistence type="predicted"/>
<reference evidence="2 3" key="1">
    <citation type="journal article" date="2013" name="Genome Announc.">
        <title>Draft Genome Sequence of an Alphaproteobacterium, Caenispirillum salinarum AK4(T), Isolated from a Solar Saltern.</title>
        <authorList>
            <person name="Khatri I."/>
            <person name="Singh A."/>
            <person name="Korpole S."/>
            <person name="Pinnaka A.K."/>
            <person name="Subramanian S."/>
        </authorList>
    </citation>
    <scope>NUCLEOTIDE SEQUENCE [LARGE SCALE GENOMIC DNA]</scope>
    <source>
        <strain evidence="2 3">AK4</strain>
    </source>
</reference>
<feature type="domain" description="Hemerythrin-like" evidence="1">
    <location>
        <begin position="33"/>
        <end position="146"/>
    </location>
</feature>
<dbReference type="STRING" id="1238182.C882_2266"/>
<name>K9GPQ9_9PROT</name>
<evidence type="ECO:0000313" key="2">
    <source>
        <dbReference type="EMBL" id="EKV26639.1"/>
    </source>
</evidence>
<protein>
    <recommendedName>
        <fullName evidence="1">Hemerythrin-like domain-containing protein</fullName>
    </recommendedName>
</protein>
<gene>
    <name evidence="2" type="ORF">C882_2266</name>
</gene>
<evidence type="ECO:0000259" key="1">
    <source>
        <dbReference type="Pfam" id="PF01814"/>
    </source>
</evidence>
<dbReference type="eggNOG" id="COG5592">
    <property type="taxonomic scope" value="Bacteria"/>
</dbReference>
<dbReference type="EMBL" id="ANHY01000026">
    <property type="protein sequence ID" value="EKV26639.1"/>
    <property type="molecule type" value="Genomic_DNA"/>
</dbReference>
<keyword evidence="3" id="KW-1185">Reference proteome</keyword>
<sequence length="201" mass="22227">MIAIRRPAPPGDPERVPAEALHSTAPAGEDGDAVHVLTLHHEVMRTLFDLAAATPPEGEARLAVLDELAGEMDMHEKIEHEIFYPAVRRVTGMVPAAGAEHRQLADQLAILLTLDTASAEFDSHLRALRNAVEHHAGTEEREMFAAARSLGRTELLRLGRELADRLEELRRARTQRLIRLGRQVALERGRGRLGRAVHPRG</sequence>
<accession>K9GPQ9</accession>
<dbReference type="PANTHER" id="PTHR35585:SF1">
    <property type="entry name" value="HHE DOMAIN PROTEIN (AFU_ORTHOLOGUE AFUA_4G00730)"/>
    <property type="match status" value="1"/>
</dbReference>
<evidence type="ECO:0000313" key="3">
    <source>
        <dbReference type="Proteomes" id="UP000009881"/>
    </source>
</evidence>
<dbReference type="OrthoDB" id="7809559at2"/>
<comment type="caution">
    <text evidence="2">The sequence shown here is derived from an EMBL/GenBank/DDBJ whole genome shotgun (WGS) entry which is preliminary data.</text>
</comment>
<organism evidence="2 3">
    <name type="scientific">Caenispirillum salinarum AK4</name>
    <dbReference type="NCBI Taxonomy" id="1238182"/>
    <lineage>
        <taxon>Bacteria</taxon>
        <taxon>Pseudomonadati</taxon>
        <taxon>Pseudomonadota</taxon>
        <taxon>Alphaproteobacteria</taxon>
        <taxon>Rhodospirillales</taxon>
        <taxon>Novispirillaceae</taxon>
        <taxon>Caenispirillum</taxon>
    </lineage>
</organism>
<dbReference type="RefSeq" id="WP_009542661.1">
    <property type="nucleotide sequence ID" value="NZ_ANHY01000026.1"/>
</dbReference>
<dbReference type="Gene3D" id="1.20.120.520">
    <property type="entry name" value="nmb1532 protein domain like"/>
    <property type="match status" value="1"/>
</dbReference>
<dbReference type="Pfam" id="PF01814">
    <property type="entry name" value="Hemerythrin"/>
    <property type="match status" value="1"/>
</dbReference>
<dbReference type="PANTHER" id="PTHR35585">
    <property type="entry name" value="HHE DOMAIN PROTEIN (AFU_ORTHOLOGUE AFUA_4G00730)"/>
    <property type="match status" value="1"/>
</dbReference>
<dbReference type="InterPro" id="IPR012312">
    <property type="entry name" value="Hemerythrin-like"/>
</dbReference>
<dbReference type="AlphaFoldDB" id="K9GPQ9"/>
<dbReference type="Proteomes" id="UP000009881">
    <property type="component" value="Unassembled WGS sequence"/>
</dbReference>